<organism evidence="2 3">
    <name type="scientific">Microbacterium capsulatum</name>
    <dbReference type="NCBI Taxonomy" id="3041921"/>
    <lineage>
        <taxon>Bacteria</taxon>
        <taxon>Bacillati</taxon>
        <taxon>Actinomycetota</taxon>
        <taxon>Actinomycetes</taxon>
        <taxon>Micrococcales</taxon>
        <taxon>Microbacteriaceae</taxon>
        <taxon>Microbacterium</taxon>
    </lineage>
</organism>
<keyword evidence="3" id="KW-1185">Reference proteome</keyword>
<proteinExistence type="predicted"/>
<protein>
    <submittedName>
        <fullName evidence="2">DUF1801 domain-containing protein</fullName>
    </submittedName>
</protein>
<dbReference type="EMBL" id="JAVFCB010000007">
    <property type="protein sequence ID" value="MDQ4214928.1"/>
    <property type="molecule type" value="Genomic_DNA"/>
</dbReference>
<name>A0ABU0XIH2_9MICO</name>
<sequence length="121" mass="13075">MVGEHNPDVDAWFERYDNPQKPLVMAVRDAILAVDDRVTECVKWQAPTFVFQGNIASFFPKARNHVSLMFHAGAALDDGSGFLEGDGATARSAKFVSEADLAAKLPALQAVVRAWIASKGG</sequence>
<reference evidence="2 3" key="1">
    <citation type="submission" date="2023-08" db="EMBL/GenBank/DDBJ databases">
        <title>Microbacterium sp. nov., isolated from a waste landfill.</title>
        <authorList>
            <person name="Wen W."/>
        </authorList>
    </citation>
    <scope>NUCLEOTIDE SEQUENCE [LARGE SCALE GENOMIC DNA]</scope>
    <source>
        <strain evidence="2 3">ASV81</strain>
    </source>
</reference>
<evidence type="ECO:0000313" key="2">
    <source>
        <dbReference type="EMBL" id="MDQ4214928.1"/>
    </source>
</evidence>
<dbReference type="SUPFAM" id="SSF159888">
    <property type="entry name" value="YdhG-like"/>
    <property type="match status" value="1"/>
</dbReference>
<dbReference type="Proteomes" id="UP001230289">
    <property type="component" value="Unassembled WGS sequence"/>
</dbReference>
<dbReference type="RefSeq" id="WP_308489861.1">
    <property type="nucleotide sequence ID" value="NZ_JAVFCB010000007.1"/>
</dbReference>
<comment type="caution">
    <text evidence="2">The sequence shown here is derived from an EMBL/GenBank/DDBJ whole genome shotgun (WGS) entry which is preliminary data.</text>
</comment>
<dbReference type="Gene3D" id="3.90.1150.200">
    <property type="match status" value="1"/>
</dbReference>
<gene>
    <name evidence="2" type="ORF">RBR11_13480</name>
</gene>
<feature type="domain" description="YdhG-like" evidence="1">
    <location>
        <begin position="21"/>
        <end position="116"/>
    </location>
</feature>
<accession>A0ABU0XIH2</accession>
<evidence type="ECO:0000259" key="1">
    <source>
        <dbReference type="Pfam" id="PF08818"/>
    </source>
</evidence>
<dbReference type="Pfam" id="PF08818">
    <property type="entry name" value="DUF1801"/>
    <property type="match status" value="1"/>
</dbReference>
<evidence type="ECO:0000313" key="3">
    <source>
        <dbReference type="Proteomes" id="UP001230289"/>
    </source>
</evidence>
<dbReference type="InterPro" id="IPR014922">
    <property type="entry name" value="YdhG-like"/>
</dbReference>